<reference evidence="1 2" key="1">
    <citation type="submission" date="2020-04" db="EMBL/GenBank/DDBJ databases">
        <authorList>
            <person name="De Canck E."/>
        </authorList>
    </citation>
    <scope>NUCLEOTIDE SEQUENCE [LARGE SCALE GENOMIC DNA]</scope>
    <source>
        <strain evidence="1 2">LMG 29739</strain>
    </source>
</reference>
<name>A0A6J5DIE8_9BURK</name>
<sequence>MANDALHHPTASRGFFLLTTWNMHGRRHPIRVFPPLLACAVLLQLGACGTTPAPPQRANWEPGCTGPASFCVPFFGP</sequence>
<protein>
    <submittedName>
        <fullName evidence="1">Uncharacterized protein</fullName>
    </submittedName>
</protein>
<dbReference type="Proteomes" id="UP000494329">
    <property type="component" value="Unassembled WGS sequence"/>
</dbReference>
<dbReference type="AlphaFoldDB" id="A0A6J5DIE8"/>
<gene>
    <name evidence="1" type="ORF">LMG29739_01846</name>
</gene>
<dbReference type="RefSeq" id="WP_175110584.1">
    <property type="nucleotide sequence ID" value="NZ_CADIKF010000011.1"/>
</dbReference>
<proteinExistence type="predicted"/>
<accession>A0A6J5DIE8</accession>
<evidence type="ECO:0000313" key="1">
    <source>
        <dbReference type="EMBL" id="CAB3753969.1"/>
    </source>
</evidence>
<keyword evidence="2" id="KW-1185">Reference proteome</keyword>
<organism evidence="1 2">
    <name type="scientific">Paraburkholderia solisilvae</name>
    <dbReference type="NCBI Taxonomy" id="624376"/>
    <lineage>
        <taxon>Bacteria</taxon>
        <taxon>Pseudomonadati</taxon>
        <taxon>Pseudomonadota</taxon>
        <taxon>Betaproteobacteria</taxon>
        <taxon>Burkholderiales</taxon>
        <taxon>Burkholderiaceae</taxon>
        <taxon>Paraburkholderia</taxon>
    </lineage>
</organism>
<evidence type="ECO:0000313" key="2">
    <source>
        <dbReference type="Proteomes" id="UP000494329"/>
    </source>
</evidence>
<dbReference type="EMBL" id="CADIKF010000011">
    <property type="protein sequence ID" value="CAB3753969.1"/>
    <property type="molecule type" value="Genomic_DNA"/>
</dbReference>